<gene>
    <name evidence="1" type="ORF">PAXRUDRAFT_159867</name>
</gene>
<dbReference type="InParanoid" id="A0A0D0CAW4"/>
<accession>A0A0D0CAW4</accession>
<dbReference type="AlphaFoldDB" id="A0A0D0CAW4"/>
<name>A0A0D0CAW4_9AGAM</name>
<sequence length="89" mass="9553">PALVAVMDAEGDIAAAMKAIFTVFCHIEPLTDAADCQTGIKICIPTAQPPPQLSDAKTTLMTSITTLQQCNHIFREPLSLEETLDPAKE</sequence>
<proteinExistence type="predicted"/>
<dbReference type="HOGENOM" id="CLU_169825_0_0_1"/>
<organism evidence="1 2">
    <name type="scientific">Paxillus rubicundulus Ve08.2h10</name>
    <dbReference type="NCBI Taxonomy" id="930991"/>
    <lineage>
        <taxon>Eukaryota</taxon>
        <taxon>Fungi</taxon>
        <taxon>Dikarya</taxon>
        <taxon>Basidiomycota</taxon>
        <taxon>Agaricomycotina</taxon>
        <taxon>Agaricomycetes</taxon>
        <taxon>Agaricomycetidae</taxon>
        <taxon>Boletales</taxon>
        <taxon>Paxilineae</taxon>
        <taxon>Paxillaceae</taxon>
        <taxon>Paxillus</taxon>
    </lineage>
</organism>
<protein>
    <submittedName>
        <fullName evidence="1">Uncharacterized protein</fullName>
    </submittedName>
</protein>
<evidence type="ECO:0000313" key="1">
    <source>
        <dbReference type="EMBL" id="KIK79982.1"/>
    </source>
</evidence>
<dbReference type="EMBL" id="KN826132">
    <property type="protein sequence ID" value="KIK79982.1"/>
    <property type="molecule type" value="Genomic_DNA"/>
</dbReference>
<reference evidence="1 2" key="1">
    <citation type="submission" date="2014-04" db="EMBL/GenBank/DDBJ databases">
        <authorList>
            <consortium name="DOE Joint Genome Institute"/>
            <person name="Kuo A."/>
            <person name="Kohler A."/>
            <person name="Jargeat P."/>
            <person name="Nagy L.G."/>
            <person name="Floudas D."/>
            <person name="Copeland A."/>
            <person name="Barry K.W."/>
            <person name="Cichocki N."/>
            <person name="Veneault-Fourrey C."/>
            <person name="LaButti K."/>
            <person name="Lindquist E.A."/>
            <person name="Lipzen A."/>
            <person name="Lundell T."/>
            <person name="Morin E."/>
            <person name="Murat C."/>
            <person name="Sun H."/>
            <person name="Tunlid A."/>
            <person name="Henrissat B."/>
            <person name="Grigoriev I.V."/>
            <person name="Hibbett D.S."/>
            <person name="Martin F."/>
            <person name="Nordberg H.P."/>
            <person name="Cantor M.N."/>
            <person name="Hua S.X."/>
        </authorList>
    </citation>
    <scope>NUCLEOTIDE SEQUENCE [LARGE SCALE GENOMIC DNA]</scope>
    <source>
        <strain evidence="1 2">Ve08.2h10</strain>
    </source>
</reference>
<dbReference type="Proteomes" id="UP000054538">
    <property type="component" value="Unassembled WGS sequence"/>
</dbReference>
<evidence type="ECO:0000313" key="2">
    <source>
        <dbReference type="Proteomes" id="UP000054538"/>
    </source>
</evidence>
<keyword evidence="2" id="KW-1185">Reference proteome</keyword>
<feature type="non-terminal residue" evidence="1">
    <location>
        <position position="89"/>
    </location>
</feature>
<dbReference type="OrthoDB" id="10495377at2759"/>
<reference evidence="2" key="2">
    <citation type="submission" date="2015-01" db="EMBL/GenBank/DDBJ databases">
        <title>Evolutionary Origins and Diversification of the Mycorrhizal Mutualists.</title>
        <authorList>
            <consortium name="DOE Joint Genome Institute"/>
            <consortium name="Mycorrhizal Genomics Consortium"/>
            <person name="Kohler A."/>
            <person name="Kuo A."/>
            <person name="Nagy L.G."/>
            <person name="Floudas D."/>
            <person name="Copeland A."/>
            <person name="Barry K.W."/>
            <person name="Cichocki N."/>
            <person name="Veneault-Fourrey C."/>
            <person name="LaButti K."/>
            <person name="Lindquist E.A."/>
            <person name="Lipzen A."/>
            <person name="Lundell T."/>
            <person name="Morin E."/>
            <person name="Murat C."/>
            <person name="Riley R."/>
            <person name="Ohm R."/>
            <person name="Sun H."/>
            <person name="Tunlid A."/>
            <person name="Henrissat B."/>
            <person name="Grigoriev I.V."/>
            <person name="Hibbett D.S."/>
            <person name="Martin F."/>
        </authorList>
    </citation>
    <scope>NUCLEOTIDE SEQUENCE [LARGE SCALE GENOMIC DNA]</scope>
    <source>
        <strain evidence="2">Ve08.2h10</strain>
    </source>
</reference>